<gene>
    <name evidence="2" type="ORF">PCOR1329_LOCUS70475</name>
</gene>
<dbReference type="PANTHER" id="PTHR11439:SF467">
    <property type="entry name" value="INTEGRASE CATALYTIC DOMAIN-CONTAINING PROTEIN"/>
    <property type="match status" value="1"/>
</dbReference>
<dbReference type="Pfam" id="PF07727">
    <property type="entry name" value="RVT_2"/>
    <property type="match status" value="1"/>
</dbReference>
<dbReference type="InterPro" id="IPR013103">
    <property type="entry name" value="RVT_2"/>
</dbReference>
<evidence type="ECO:0000259" key="1">
    <source>
        <dbReference type="Pfam" id="PF07727"/>
    </source>
</evidence>
<sequence length="1262" mass="138954">MSKMRPLHPTRLSQSGGYYVAAGGGRLYDQGARILGLEAGDAHGQAVNLVARFRVMGIAKALLATDDLSRCQWETVVPADGGGAYIFQRASGTRIDLVRKRRAWHLKVRLKPHEDLPFTSAQVLSEVASMEDRGIYPLDVDVGTEAEEGAPVKKMVDPTRPTAAEREEHIAGGHAVFRTWCRECCVGRGRMHRRTSGGPEDSIPAVGCDYGYLNNRGDDGQGQPNAPLQCSRCTGDRWLGAAVVPAKGADEYAVKELKGDVVGSGFDEVILRSDGEASIVALKTSVAAALKLEGVRVKLEESAGYDSQGNGLAEAAVREVKDAVRANLACLTVRYGQSFDGQRPIIPWLVKYSVAMINRVRRGADGKTAFELRKGRGFARALPAFGGKVLFVIPGVTKAPARVEPRWGDGVFLGLSERSDELYVGTSRGMRKVGAVRRREATERYDVAFLNTVTARPWDGPRSLRAPARVILPDLPTPVVDAEEAPSAPRRVYLSREDFVKHGFTQGCPGCRAIAENERAQMHSEDCRMRLETELAKTDAGWQRLTKDTTLADRDGSEMGTSPPSRKRQIEIQAPGAEGDMDTAMVAARGLHADAVGLVEAYSLARPRRKASAFGLRAGVAVDLRLGWDLGRDDEQQEAQGRLDLEKPYLLVLGPLWSDTSQLHELSTHPRRLQGLLETGRKHLEFACSLARQQVARGGRVLFELPWEAASWSEECIVELLATSGMQRVRCDQCLFGQISVDGARCALLESARRMGMLGNGRELTISAVEACPVLKEPELLARLATTEEEKAFRDRCTGLPLDPERVRSARAEKMRYIEELKVVELSDHETCVQETGSPPIPTDWVDIDKGDPSRPNYRLRLVAQETRRRTTIDVDDWAATFAATPPYEAFRLQLILLMTGPRPENPNDEEVLMLLDISRAHLHAPLNRVVFVRIDGQVYRLLKAMYGLRDAGASFDRKTESTMNVMGVTLGKFSVCLGYRKCGDSVVRSVRWGDDFSLSGKRLHCAEFRDELGKHLLVKHAVTLGPNPEHGDVGEATYLNRIVRWFPVGSEGGERIELEADPRHAEILAQQLGLDEERVKAVATLGVKPTGDDDDDDGRELDPEARSNYRSSAMRASYLAQDRCELQFACKELARRMQAPRQKDMQALKRLGCFLKEAPRCLVVYRRQADQTVVDVFSVSDWAGYRKTRRSISSSYTILGQHLITTSSTTQNVVATSSGEAGFYALTKSASRAIGTVAMAADLFKVLKPRVRVDAGASKGI</sequence>
<keyword evidence="3" id="KW-1185">Reference proteome</keyword>
<name>A0ABN9WTP5_9DINO</name>
<evidence type="ECO:0000313" key="2">
    <source>
        <dbReference type="EMBL" id="CAK0890178.1"/>
    </source>
</evidence>
<protein>
    <recommendedName>
        <fullName evidence="1">Reverse transcriptase Ty1/copia-type domain-containing protein</fullName>
    </recommendedName>
</protein>
<dbReference type="EMBL" id="CAUYUJ010019311">
    <property type="protein sequence ID" value="CAK0890178.1"/>
    <property type="molecule type" value="Genomic_DNA"/>
</dbReference>
<reference evidence="2" key="1">
    <citation type="submission" date="2023-10" db="EMBL/GenBank/DDBJ databases">
        <authorList>
            <person name="Chen Y."/>
            <person name="Shah S."/>
            <person name="Dougan E. K."/>
            <person name="Thang M."/>
            <person name="Chan C."/>
        </authorList>
    </citation>
    <scope>NUCLEOTIDE SEQUENCE [LARGE SCALE GENOMIC DNA]</scope>
</reference>
<comment type="caution">
    <text evidence="2">The sequence shown here is derived from an EMBL/GenBank/DDBJ whole genome shotgun (WGS) entry which is preliminary data.</text>
</comment>
<accession>A0ABN9WTP5</accession>
<dbReference type="Proteomes" id="UP001189429">
    <property type="component" value="Unassembled WGS sequence"/>
</dbReference>
<evidence type="ECO:0000313" key="3">
    <source>
        <dbReference type="Proteomes" id="UP001189429"/>
    </source>
</evidence>
<organism evidence="2 3">
    <name type="scientific">Prorocentrum cordatum</name>
    <dbReference type="NCBI Taxonomy" id="2364126"/>
    <lineage>
        <taxon>Eukaryota</taxon>
        <taxon>Sar</taxon>
        <taxon>Alveolata</taxon>
        <taxon>Dinophyceae</taxon>
        <taxon>Prorocentrales</taxon>
        <taxon>Prorocentraceae</taxon>
        <taxon>Prorocentrum</taxon>
    </lineage>
</organism>
<feature type="non-terminal residue" evidence="2">
    <location>
        <position position="1262"/>
    </location>
</feature>
<proteinExistence type="predicted"/>
<feature type="domain" description="Reverse transcriptase Ty1/copia-type" evidence="1">
    <location>
        <begin position="838"/>
        <end position="1019"/>
    </location>
</feature>
<dbReference type="PANTHER" id="PTHR11439">
    <property type="entry name" value="GAG-POL-RELATED RETROTRANSPOSON"/>
    <property type="match status" value="1"/>
</dbReference>